<gene>
    <name evidence="1" type="ORF">GCM10010412_045130</name>
</gene>
<dbReference type="InterPro" id="IPR036412">
    <property type="entry name" value="HAD-like_sf"/>
</dbReference>
<dbReference type="SUPFAM" id="SSF56784">
    <property type="entry name" value="HAD-like"/>
    <property type="match status" value="1"/>
</dbReference>
<evidence type="ECO:0000313" key="2">
    <source>
        <dbReference type="Proteomes" id="UP001501666"/>
    </source>
</evidence>
<reference evidence="2" key="1">
    <citation type="journal article" date="2019" name="Int. J. Syst. Evol. Microbiol.">
        <title>The Global Catalogue of Microorganisms (GCM) 10K type strain sequencing project: providing services to taxonomists for standard genome sequencing and annotation.</title>
        <authorList>
            <consortium name="The Broad Institute Genomics Platform"/>
            <consortium name="The Broad Institute Genome Sequencing Center for Infectious Disease"/>
            <person name="Wu L."/>
            <person name="Ma J."/>
        </authorList>
    </citation>
    <scope>NUCLEOTIDE SEQUENCE [LARGE SCALE GENOMIC DNA]</scope>
    <source>
        <strain evidence="2">JCM 6835</strain>
    </source>
</reference>
<dbReference type="Proteomes" id="UP001501666">
    <property type="component" value="Unassembled WGS sequence"/>
</dbReference>
<name>A0ABP6ELB7_9ACTN</name>
<evidence type="ECO:0008006" key="3">
    <source>
        <dbReference type="Google" id="ProtNLM"/>
    </source>
</evidence>
<dbReference type="EMBL" id="BAAATE010000011">
    <property type="protein sequence ID" value="GAA2667573.1"/>
    <property type="molecule type" value="Genomic_DNA"/>
</dbReference>
<accession>A0ABP6ELB7</accession>
<evidence type="ECO:0000313" key="1">
    <source>
        <dbReference type="EMBL" id="GAA2667573.1"/>
    </source>
</evidence>
<dbReference type="InterPro" id="IPR023214">
    <property type="entry name" value="HAD_sf"/>
</dbReference>
<proteinExistence type="predicted"/>
<organism evidence="1 2">
    <name type="scientific">Nonomuraea recticatena</name>
    <dbReference type="NCBI Taxonomy" id="46178"/>
    <lineage>
        <taxon>Bacteria</taxon>
        <taxon>Bacillati</taxon>
        <taxon>Actinomycetota</taxon>
        <taxon>Actinomycetes</taxon>
        <taxon>Streptosporangiales</taxon>
        <taxon>Streptosporangiaceae</taxon>
        <taxon>Nonomuraea</taxon>
    </lineage>
</organism>
<comment type="caution">
    <text evidence="1">The sequence shown here is derived from an EMBL/GenBank/DDBJ whole genome shotgun (WGS) entry which is preliminary data.</text>
</comment>
<dbReference type="Gene3D" id="3.40.50.1000">
    <property type="entry name" value="HAD superfamily/HAD-like"/>
    <property type="match status" value="1"/>
</dbReference>
<protein>
    <recommendedName>
        <fullName evidence="3">Hydrolase</fullName>
    </recommendedName>
</protein>
<sequence>MPGMSHPHLIATDLDGTLLDAEGGLSPLTRRALRLVSEAGAVTS</sequence>
<keyword evidence="2" id="KW-1185">Reference proteome</keyword>